<protein>
    <recommendedName>
        <fullName evidence="2">Ice-binding protein C-terminal domain-containing protein</fullName>
    </recommendedName>
</protein>
<dbReference type="InterPro" id="IPR013424">
    <property type="entry name" value="Ice-binding_C"/>
</dbReference>
<reference evidence="4" key="1">
    <citation type="journal article" date="2019" name="Int. J. Syst. Evol. Microbiol.">
        <title>The Global Catalogue of Microorganisms (GCM) 10K type strain sequencing project: providing services to taxonomists for standard genome sequencing and annotation.</title>
        <authorList>
            <consortium name="The Broad Institute Genomics Platform"/>
            <consortium name="The Broad Institute Genome Sequencing Center for Infectious Disease"/>
            <person name="Wu L."/>
            <person name="Ma J."/>
        </authorList>
    </citation>
    <scope>NUCLEOTIDE SEQUENCE [LARGE SCALE GENOMIC DNA]</scope>
    <source>
        <strain evidence="4">JCM 15089</strain>
    </source>
</reference>
<evidence type="ECO:0000256" key="1">
    <source>
        <dbReference type="SAM" id="SignalP"/>
    </source>
</evidence>
<comment type="caution">
    <text evidence="3">The sequence shown here is derived from an EMBL/GenBank/DDBJ whole genome shotgun (WGS) entry which is preliminary data.</text>
</comment>
<evidence type="ECO:0000259" key="2">
    <source>
        <dbReference type="Pfam" id="PF07589"/>
    </source>
</evidence>
<sequence>MRWLKALIVAAAITVPAAANVITFETAPTGVFTGPITESGFTYELGIGNIVVNTPGHPGQDLEAVSDGGGVLIIRRADGGLFQFDSVDFAAYNRPGTGTQDLIVAGGIGGGFIGFDVFTLANTADQPYSNWTTETALGLHGILVDTLLVLLGGGTDSEPYNSAIDNVTLTPDVPEPASLALLAGGLVLLRRRRRI</sequence>
<organism evidence="3 4">
    <name type="scientific">Rhizomicrobium electricum</name>
    <dbReference type="NCBI Taxonomy" id="480070"/>
    <lineage>
        <taxon>Bacteria</taxon>
        <taxon>Pseudomonadati</taxon>
        <taxon>Pseudomonadota</taxon>
        <taxon>Alphaproteobacteria</taxon>
        <taxon>Micropepsales</taxon>
        <taxon>Micropepsaceae</taxon>
        <taxon>Rhizomicrobium</taxon>
    </lineage>
</organism>
<dbReference type="RefSeq" id="WP_166936513.1">
    <property type="nucleotide sequence ID" value="NZ_BAAADD010000007.1"/>
</dbReference>
<evidence type="ECO:0000313" key="3">
    <source>
        <dbReference type="EMBL" id="GAA0576342.1"/>
    </source>
</evidence>
<dbReference type="Pfam" id="PF07589">
    <property type="entry name" value="PEP-CTERM"/>
    <property type="match status" value="1"/>
</dbReference>
<keyword evidence="4" id="KW-1185">Reference proteome</keyword>
<gene>
    <name evidence="3" type="ORF">GCM10008942_26470</name>
</gene>
<evidence type="ECO:0000313" key="4">
    <source>
        <dbReference type="Proteomes" id="UP001499951"/>
    </source>
</evidence>
<feature type="signal peptide" evidence="1">
    <location>
        <begin position="1"/>
        <end position="19"/>
    </location>
</feature>
<accession>A0ABP3Q0S9</accession>
<feature type="chain" id="PRO_5046534129" description="Ice-binding protein C-terminal domain-containing protein" evidence="1">
    <location>
        <begin position="20"/>
        <end position="195"/>
    </location>
</feature>
<keyword evidence="1" id="KW-0732">Signal</keyword>
<dbReference type="EMBL" id="BAAADD010000007">
    <property type="protein sequence ID" value="GAA0576342.1"/>
    <property type="molecule type" value="Genomic_DNA"/>
</dbReference>
<feature type="domain" description="Ice-binding protein C-terminal" evidence="2">
    <location>
        <begin position="172"/>
        <end position="194"/>
    </location>
</feature>
<name>A0ABP3Q0S9_9PROT</name>
<dbReference type="Proteomes" id="UP001499951">
    <property type="component" value="Unassembled WGS sequence"/>
</dbReference>
<proteinExistence type="predicted"/>
<dbReference type="NCBIfam" id="TIGR02595">
    <property type="entry name" value="PEP_CTERM"/>
    <property type="match status" value="1"/>
</dbReference>